<keyword evidence="2" id="KW-1185">Reference proteome</keyword>
<gene>
    <name evidence="1" type="ORF">RM704_13375</name>
</gene>
<organism evidence="1 2">
    <name type="scientific">Streptomyces gottesmaniae</name>
    <dbReference type="NCBI Taxonomy" id="3075518"/>
    <lineage>
        <taxon>Bacteria</taxon>
        <taxon>Bacillati</taxon>
        <taxon>Actinomycetota</taxon>
        <taxon>Actinomycetes</taxon>
        <taxon>Kitasatosporales</taxon>
        <taxon>Streptomycetaceae</taxon>
        <taxon>Streptomyces</taxon>
    </lineage>
</organism>
<accession>A0ABU2YVU6</accession>
<evidence type="ECO:0000313" key="1">
    <source>
        <dbReference type="EMBL" id="MDT0568450.1"/>
    </source>
</evidence>
<comment type="caution">
    <text evidence="1">The sequence shown here is derived from an EMBL/GenBank/DDBJ whole genome shotgun (WGS) entry which is preliminary data.</text>
</comment>
<dbReference type="RefSeq" id="WP_311590570.1">
    <property type="nucleotide sequence ID" value="NZ_JAVRFJ010000010.1"/>
</dbReference>
<protein>
    <submittedName>
        <fullName evidence="1">Uncharacterized protein</fullName>
    </submittedName>
</protein>
<reference evidence="1" key="1">
    <citation type="submission" date="2024-05" db="EMBL/GenBank/DDBJ databases">
        <title>30 novel species of actinomycetes from the DSMZ collection.</title>
        <authorList>
            <person name="Nouioui I."/>
        </authorList>
    </citation>
    <scope>NUCLEOTIDE SEQUENCE</scope>
    <source>
        <strain evidence="1">DSM 3412</strain>
    </source>
</reference>
<name>A0ABU2YVU6_9ACTN</name>
<dbReference type="Proteomes" id="UP001180737">
    <property type="component" value="Unassembled WGS sequence"/>
</dbReference>
<sequence>MPTDARGVETRVLGLPTLLLDADATSQSSYDWFKVAQATSFETPANLIVER</sequence>
<dbReference type="EMBL" id="JAVRFJ010000010">
    <property type="protein sequence ID" value="MDT0568450.1"/>
    <property type="molecule type" value="Genomic_DNA"/>
</dbReference>
<proteinExistence type="predicted"/>
<evidence type="ECO:0000313" key="2">
    <source>
        <dbReference type="Proteomes" id="UP001180737"/>
    </source>
</evidence>